<protein>
    <submittedName>
        <fullName evidence="1">3313_t:CDS:1</fullName>
    </submittedName>
</protein>
<dbReference type="PANTHER" id="PTHR33129:SF1">
    <property type="entry name" value="ATP-BINDING PROTEIN"/>
    <property type="match status" value="1"/>
</dbReference>
<proteinExistence type="predicted"/>
<sequence>LFHDFEDVTIILQSIQSEYFYCFQSSDFSVGSYDDFSAYFRSSKTWYLAAGILSPKLVPAKTVVALSAKDVYKDEFQEFDKILVRQLYLPPWSLEELLFCQKHIFQNVPKDIMLNLYDKVGGVPRYVLRRADDALQYCKDPKMPDEKDIIKRALGRVASALQRVKNFDDLILCVTEDAYYIQYSSYLVHRWPNPSYDSYYLKWASRYIYDNIQERLEKQSSNDLLERIQRMKNFPSARGI</sequence>
<name>A0A9N9N2N6_9GLOM</name>
<dbReference type="EMBL" id="CAJVPL010017099">
    <property type="protein sequence ID" value="CAG8697716.1"/>
    <property type="molecule type" value="Genomic_DNA"/>
</dbReference>
<dbReference type="Proteomes" id="UP000789831">
    <property type="component" value="Unassembled WGS sequence"/>
</dbReference>
<organism evidence="1 2">
    <name type="scientific">Ambispora gerdemannii</name>
    <dbReference type="NCBI Taxonomy" id="144530"/>
    <lineage>
        <taxon>Eukaryota</taxon>
        <taxon>Fungi</taxon>
        <taxon>Fungi incertae sedis</taxon>
        <taxon>Mucoromycota</taxon>
        <taxon>Glomeromycotina</taxon>
        <taxon>Glomeromycetes</taxon>
        <taxon>Archaeosporales</taxon>
        <taxon>Ambisporaceae</taxon>
        <taxon>Ambispora</taxon>
    </lineage>
</organism>
<reference evidence="1" key="1">
    <citation type="submission" date="2021-06" db="EMBL/GenBank/DDBJ databases">
        <authorList>
            <person name="Kallberg Y."/>
            <person name="Tangrot J."/>
            <person name="Rosling A."/>
        </authorList>
    </citation>
    <scope>NUCLEOTIDE SEQUENCE</scope>
    <source>
        <strain evidence="1">MT106</strain>
    </source>
</reference>
<evidence type="ECO:0000313" key="2">
    <source>
        <dbReference type="Proteomes" id="UP000789831"/>
    </source>
</evidence>
<feature type="non-terminal residue" evidence="1">
    <location>
        <position position="240"/>
    </location>
</feature>
<dbReference type="PANTHER" id="PTHR33129">
    <property type="entry name" value="PROTEIN KINASE DOMAIN-CONTAINING PROTEIN-RELATED"/>
    <property type="match status" value="1"/>
</dbReference>
<keyword evidence="2" id="KW-1185">Reference proteome</keyword>
<dbReference type="AlphaFoldDB" id="A0A9N9N2N6"/>
<dbReference type="OrthoDB" id="2425816at2759"/>
<feature type="non-terminal residue" evidence="1">
    <location>
        <position position="1"/>
    </location>
</feature>
<accession>A0A9N9N2N6</accession>
<gene>
    <name evidence="1" type="ORF">AGERDE_LOCUS13350</name>
</gene>
<comment type="caution">
    <text evidence="1">The sequence shown here is derived from an EMBL/GenBank/DDBJ whole genome shotgun (WGS) entry which is preliminary data.</text>
</comment>
<dbReference type="InterPro" id="IPR052980">
    <property type="entry name" value="Crinkler_effector"/>
</dbReference>
<evidence type="ECO:0000313" key="1">
    <source>
        <dbReference type="EMBL" id="CAG8697716.1"/>
    </source>
</evidence>